<evidence type="ECO:0008006" key="3">
    <source>
        <dbReference type="Google" id="ProtNLM"/>
    </source>
</evidence>
<proteinExistence type="predicted"/>
<evidence type="ECO:0000313" key="1">
    <source>
        <dbReference type="EMBL" id="QKW53884.1"/>
    </source>
</evidence>
<gene>
    <name evidence="1" type="ORF">HUT08_34870</name>
</gene>
<reference evidence="1 2" key="1">
    <citation type="submission" date="2020-06" db="EMBL/GenBank/DDBJ databases">
        <title>Genome mining for natural products.</title>
        <authorList>
            <person name="Zhang B."/>
            <person name="Shi J."/>
            <person name="Ge H."/>
        </authorList>
    </citation>
    <scope>NUCLEOTIDE SEQUENCE [LARGE SCALE GENOMIC DNA]</scope>
    <source>
        <strain evidence="1 2">NA00687</strain>
    </source>
</reference>
<dbReference type="AlphaFoldDB" id="A0A7H8NHA6"/>
<dbReference type="SUPFAM" id="SSF52540">
    <property type="entry name" value="P-loop containing nucleoside triphosphate hydrolases"/>
    <property type="match status" value="1"/>
</dbReference>
<sequence>MNTGERNEVLLIAGRSGVGKSTVAWEVSAVLRAAGAAHCLVEGDLMDQVHPAPPDDPDRSAITERNLAAIWANYAALGQRRLIYTNTVSVLEGAMFRRVLGADARIVPALLTADDATARARLTGREIGSQAQAHIRRSAHMARHLDRHAPAETVRVATDGRTVVDIAREVVAATGW</sequence>
<dbReference type="EMBL" id="CP054929">
    <property type="protein sequence ID" value="QKW53884.1"/>
    <property type="molecule type" value="Genomic_DNA"/>
</dbReference>
<protein>
    <recommendedName>
        <fullName evidence="3">Adenylyl-sulfate kinase</fullName>
    </recommendedName>
</protein>
<dbReference type="RefSeq" id="WP_176165588.1">
    <property type="nucleotide sequence ID" value="NZ_CP054929.1"/>
</dbReference>
<dbReference type="InterPro" id="IPR027417">
    <property type="entry name" value="P-loop_NTPase"/>
</dbReference>
<dbReference type="Proteomes" id="UP000509303">
    <property type="component" value="Chromosome"/>
</dbReference>
<name>A0A7H8NHA6_9ACTN</name>
<keyword evidence="2" id="KW-1185">Reference proteome</keyword>
<dbReference type="Gene3D" id="3.40.50.300">
    <property type="entry name" value="P-loop containing nucleotide triphosphate hydrolases"/>
    <property type="match status" value="1"/>
</dbReference>
<evidence type="ECO:0000313" key="2">
    <source>
        <dbReference type="Proteomes" id="UP000509303"/>
    </source>
</evidence>
<organism evidence="1 2">
    <name type="scientific">Streptomyces buecherae</name>
    <dbReference type="NCBI Taxonomy" id="2763006"/>
    <lineage>
        <taxon>Bacteria</taxon>
        <taxon>Bacillati</taxon>
        <taxon>Actinomycetota</taxon>
        <taxon>Actinomycetes</taxon>
        <taxon>Kitasatosporales</taxon>
        <taxon>Streptomycetaceae</taxon>
        <taxon>Streptomyces</taxon>
    </lineage>
</organism>
<accession>A0A7H8NHA6</accession>